<keyword evidence="8" id="KW-1185">Reference proteome</keyword>
<evidence type="ECO:0000256" key="2">
    <source>
        <dbReference type="ARBA" id="ARBA00022814"/>
    </source>
</evidence>
<dbReference type="SUPFAM" id="SSF48013">
    <property type="entry name" value="NusB-like"/>
    <property type="match status" value="1"/>
</dbReference>
<comment type="similarity">
    <text evidence="1">Belongs to the NusB family.</text>
</comment>
<name>A0A2W7MTQ5_9BACT</name>
<evidence type="ECO:0000259" key="6">
    <source>
        <dbReference type="Pfam" id="PF01029"/>
    </source>
</evidence>
<evidence type="ECO:0000256" key="1">
    <source>
        <dbReference type="ARBA" id="ARBA00005952"/>
    </source>
</evidence>
<accession>A0A2W7MTQ5</accession>
<organism evidence="7 8">
    <name type="scientific">Breznakibacter xylanolyticus</name>
    <dbReference type="NCBI Taxonomy" id="990"/>
    <lineage>
        <taxon>Bacteria</taxon>
        <taxon>Pseudomonadati</taxon>
        <taxon>Bacteroidota</taxon>
        <taxon>Bacteroidia</taxon>
        <taxon>Marinilabiliales</taxon>
        <taxon>Marinilabiliaceae</taxon>
        <taxon>Breznakibacter</taxon>
    </lineage>
</organism>
<protein>
    <submittedName>
        <fullName evidence="7">NusB antitermination factor</fullName>
    </submittedName>
</protein>
<dbReference type="Gene3D" id="1.10.940.10">
    <property type="entry name" value="NusB-like"/>
    <property type="match status" value="1"/>
</dbReference>
<keyword evidence="4" id="KW-0805">Transcription regulation</keyword>
<dbReference type="OrthoDB" id="9787568at2"/>
<dbReference type="AlphaFoldDB" id="A0A2W7MTQ5"/>
<dbReference type="EMBL" id="QKZK01000045">
    <property type="protein sequence ID" value="PZX10923.1"/>
    <property type="molecule type" value="Genomic_DNA"/>
</dbReference>
<evidence type="ECO:0000313" key="8">
    <source>
        <dbReference type="Proteomes" id="UP000249239"/>
    </source>
</evidence>
<keyword evidence="5" id="KW-0804">Transcription</keyword>
<dbReference type="Pfam" id="PF01029">
    <property type="entry name" value="NusB"/>
    <property type="match status" value="1"/>
</dbReference>
<reference evidence="7 8" key="1">
    <citation type="submission" date="2018-06" db="EMBL/GenBank/DDBJ databases">
        <title>Genomic Encyclopedia of Archaeal and Bacterial Type Strains, Phase II (KMG-II): from individual species to whole genera.</title>
        <authorList>
            <person name="Goeker M."/>
        </authorList>
    </citation>
    <scope>NUCLEOTIDE SEQUENCE [LARGE SCALE GENOMIC DNA]</scope>
    <source>
        <strain evidence="7 8">DSM 6779</strain>
    </source>
</reference>
<evidence type="ECO:0000256" key="3">
    <source>
        <dbReference type="ARBA" id="ARBA00022884"/>
    </source>
</evidence>
<dbReference type="GO" id="GO:0005829">
    <property type="term" value="C:cytosol"/>
    <property type="evidence" value="ECO:0007669"/>
    <property type="project" value="TreeGrafter"/>
</dbReference>
<keyword evidence="3" id="KW-0694">RNA-binding</keyword>
<feature type="domain" description="NusB/RsmB/TIM44" evidence="6">
    <location>
        <begin position="191"/>
        <end position="296"/>
    </location>
</feature>
<gene>
    <name evidence="7" type="ORF">LX69_03244</name>
</gene>
<dbReference type="NCBIfam" id="TIGR01951">
    <property type="entry name" value="nusB"/>
    <property type="match status" value="1"/>
</dbReference>
<dbReference type="RefSeq" id="WP_111447031.1">
    <property type="nucleotide sequence ID" value="NZ_QKZK01000045.1"/>
</dbReference>
<dbReference type="InterPro" id="IPR011605">
    <property type="entry name" value="NusB_fam"/>
</dbReference>
<sequence length="315" mass="37358">MLSRRLLRVKVMQMVYAYYNQGDTSLQQAEKELFHSISKSYELYHIYLLLLLELRLHEEKRIDLNRQKRIPSPEDLNPNTRFIDNKLLDFLGGNRSLLRYIEATHISWVDHPELIRQLFTEIRQSQIYIDYMALPESDYETDRKFLVKLVEKVIAPFEPLYVHFEEQGIYWNDEAEFVVSMVIKTLKEYRDDLGEEQTLLPEFKDPDDREFVKTLFRKAILNQAEFRKLIDAHTKNWDLERVAFLDIVLMQIALSEIFEFTNIPVKVTLNEYIELAKHYSTAKSGVFINGVLDKVVEQLQKDNKLFKSVLNVAAE</sequence>
<dbReference type="PANTHER" id="PTHR11078:SF3">
    <property type="entry name" value="ANTITERMINATION NUSB DOMAIN-CONTAINING PROTEIN"/>
    <property type="match status" value="1"/>
</dbReference>
<dbReference type="InterPro" id="IPR006027">
    <property type="entry name" value="NusB_RsmB_TIM44"/>
</dbReference>
<evidence type="ECO:0000313" key="7">
    <source>
        <dbReference type="EMBL" id="PZX10923.1"/>
    </source>
</evidence>
<dbReference type="PANTHER" id="PTHR11078">
    <property type="entry name" value="N UTILIZATION SUBSTANCE PROTEIN B-RELATED"/>
    <property type="match status" value="1"/>
</dbReference>
<comment type="caution">
    <text evidence="7">The sequence shown here is derived from an EMBL/GenBank/DDBJ whole genome shotgun (WGS) entry which is preliminary data.</text>
</comment>
<evidence type="ECO:0000256" key="4">
    <source>
        <dbReference type="ARBA" id="ARBA00023015"/>
    </source>
</evidence>
<evidence type="ECO:0000256" key="5">
    <source>
        <dbReference type="ARBA" id="ARBA00023163"/>
    </source>
</evidence>
<proteinExistence type="inferred from homology"/>
<dbReference type="InterPro" id="IPR035926">
    <property type="entry name" value="NusB-like_sf"/>
</dbReference>
<dbReference type="GO" id="GO:0003723">
    <property type="term" value="F:RNA binding"/>
    <property type="evidence" value="ECO:0007669"/>
    <property type="project" value="UniProtKB-KW"/>
</dbReference>
<dbReference type="GO" id="GO:0006353">
    <property type="term" value="P:DNA-templated transcription termination"/>
    <property type="evidence" value="ECO:0007669"/>
    <property type="project" value="InterPro"/>
</dbReference>
<dbReference type="Proteomes" id="UP000249239">
    <property type="component" value="Unassembled WGS sequence"/>
</dbReference>
<keyword evidence="2" id="KW-0889">Transcription antitermination</keyword>
<dbReference type="GO" id="GO:0031564">
    <property type="term" value="P:transcription antitermination"/>
    <property type="evidence" value="ECO:0007669"/>
    <property type="project" value="UniProtKB-KW"/>
</dbReference>